<reference evidence="4 8" key="4">
    <citation type="submission" date="2017-02" db="EMBL/GenBank/DDBJ databases">
        <title>Protein polymorphisms may explain contrasting epidemiological fitness of two variants of a multidrug-resistant Mycobacterium tuberculosis strain.</title>
        <authorList>
            <person name="Bigi M.M."/>
            <person name="Lopez B."/>
            <person name="Blanco F.C."/>
            <person name="Sasiain M.C."/>
            <person name="De La Barrera S."/>
            <person name="Ritacco V."/>
            <person name="Bigi F."/>
            <person name="Soria M.A."/>
        </authorList>
    </citation>
    <scope>NUCLEOTIDE SEQUENCE [LARGE SCALE GENOMIC DNA]</scope>
    <source>
        <strain evidence="4 8">6548</strain>
    </source>
</reference>
<evidence type="ECO:0000313" key="7">
    <source>
        <dbReference type="Proteomes" id="UP000050139"/>
    </source>
</evidence>
<dbReference type="InterPro" id="IPR000120">
    <property type="entry name" value="Amidase"/>
</dbReference>
<dbReference type="InterPro" id="IPR020556">
    <property type="entry name" value="Amidase_CS"/>
</dbReference>
<evidence type="ECO:0000313" key="2">
    <source>
        <dbReference type="EMBL" id="CKR11791.1"/>
    </source>
</evidence>
<evidence type="ECO:0000313" key="5">
    <source>
        <dbReference type="EMBL" id="VCU51686.1"/>
    </source>
</evidence>
<dbReference type="Proteomes" id="UP000189452">
    <property type="component" value="Chromosome"/>
</dbReference>
<feature type="domain" description="Amidase" evidence="1">
    <location>
        <begin position="42"/>
        <end position="459"/>
    </location>
</feature>
<dbReference type="PANTHER" id="PTHR11895">
    <property type="entry name" value="TRANSAMIDASE"/>
    <property type="match status" value="1"/>
</dbReference>
<reference evidence="2 6" key="2">
    <citation type="submission" date="2015-03" db="EMBL/GenBank/DDBJ databases">
        <authorList>
            <consortium name="Pathogen Informatics"/>
        </authorList>
    </citation>
    <scope>NUCLEOTIDE SEQUENCE [LARGE SCALE GENOMIC DNA]</scope>
    <source>
        <strain evidence="2 6">Bir 187</strain>
    </source>
</reference>
<evidence type="ECO:0000259" key="1">
    <source>
        <dbReference type="Pfam" id="PF01425"/>
    </source>
</evidence>
<dbReference type="EMBL" id="COPH01000035">
    <property type="protein sequence ID" value="CLW90647.1"/>
    <property type="molecule type" value="Genomic_DNA"/>
</dbReference>
<dbReference type="SUPFAM" id="SSF75304">
    <property type="entry name" value="Amidase signature (AS) enzymes"/>
    <property type="match status" value="1"/>
</dbReference>
<dbReference type="PROSITE" id="PS00571">
    <property type="entry name" value="AMIDASES"/>
    <property type="match status" value="1"/>
</dbReference>
<protein>
    <submittedName>
        <fullName evidence="2 3">Amidase</fullName>
        <ecNumber evidence="2 3">6.3.5.-</ecNumber>
    </submittedName>
    <submittedName>
        <fullName evidence="4">Glutamyl-tRNA(Gln) amidotransferase subunit A</fullName>
    </submittedName>
</protein>
<dbReference type="PANTHER" id="PTHR11895:SF176">
    <property type="entry name" value="AMIDASE AMID-RELATED"/>
    <property type="match status" value="1"/>
</dbReference>
<gene>
    <name evidence="4" type="primary">gatA_4</name>
    <name evidence="2" type="synonym">gatA_1</name>
    <name evidence="3" type="synonym">gatA_2</name>
    <name evidence="4" type="ORF">A4S10_03529</name>
    <name evidence="5" type="ORF">DKC2_3595</name>
    <name evidence="2" type="ORF">ERS027661_00622</name>
    <name evidence="3" type="ORF">ERS094118_03580</name>
</gene>
<accession>A0A0E8B8M0</accession>
<reference evidence="5 9" key="5">
    <citation type="submission" date="2018-08" db="EMBL/GenBank/DDBJ databases">
        <authorList>
            <person name="Fokvardsen B D."/>
            <person name="Norman A."/>
        </authorList>
    </citation>
    <scope>NUCLEOTIDE SEQUENCE [LARGE SCALE GENOMIC DNA]</scope>
    <source>
        <strain evidence="5 9">DKC2</strain>
    </source>
</reference>
<dbReference type="Proteomes" id="UP000300237">
    <property type="component" value="Chromosome"/>
</dbReference>
<dbReference type="GO" id="GO:0016874">
    <property type="term" value="F:ligase activity"/>
    <property type="evidence" value="ECO:0007669"/>
    <property type="project" value="UniProtKB-KW"/>
</dbReference>
<dbReference type="Proteomes" id="UP000049023">
    <property type="component" value="Unassembled WGS sequence"/>
</dbReference>
<dbReference type="Gene3D" id="3.90.1300.10">
    <property type="entry name" value="Amidase signature (AS) domain"/>
    <property type="match status" value="1"/>
</dbReference>
<dbReference type="AlphaFoldDB" id="A0A0E8B8M0"/>
<proteinExistence type="predicted"/>
<dbReference type="InterPro" id="IPR023631">
    <property type="entry name" value="Amidase_dom"/>
</dbReference>
<evidence type="ECO:0000313" key="6">
    <source>
        <dbReference type="Proteomes" id="UP000049023"/>
    </source>
</evidence>
<reference evidence="3 7" key="1">
    <citation type="submission" date="2015-03" db="EMBL/GenBank/DDBJ databases">
        <authorList>
            <consortium name="Pathogen Informatics"/>
            <person name="Murphy D."/>
        </authorList>
    </citation>
    <scope>NUCLEOTIDE SEQUENCE [LARGE SCALE GENOMIC DNA]</scope>
    <source>
        <strain evidence="3 7">0268S</strain>
    </source>
</reference>
<sequence>MISAMTDADSAVPPRLDEDAISKLELTEVADLIRTRQLTSAEVTESTLRRIERLDPQLKSYAFVMPETALAAARAADADIARGHYEGVLHGVPIGVKDLCYTVDAPTAAGTTIFRDFRPAYDATVVARLRAAGAVIIGKLAMTEGAYLGYHPSLPTPVNPWDPTAWAGVSSSGCGVATAAGLCFGSIGSDTGGSIRFPTSMCGVTGIKPTWGRVSRHGVVELAASYDHVGPITRSAHDAAVLLSVIAGSDIHDPSCSAEPVPDYAADLALTRIPRVGVDWSQTTSFDEDTTAMLADVVKTLDDIGWPVIDVKLPALAPMVAAFGKMRAVETAIAHADTYPARADEYGPIMRAMIDAGHRLAAVEYQTLTERRLEFTRSLRRVFHDVDILLMPSAGIASPTLETMRGLGQDPELTARLAMPTAPFNVSGNPAICLPAGTTARGTPLGVQFIGREFDEHLLVRAGHAFQQVTGYHRRRPPV</sequence>
<dbReference type="EMBL" id="CNFU01000081">
    <property type="protein sequence ID" value="CKR11791.1"/>
    <property type="molecule type" value="Genomic_DNA"/>
</dbReference>
<dbReference type="EMBL" id="LR027516">
    <property type="protein sequence ID" value="VCU51686.1"/>
    <property type="molecule type" value="Genomic_DNA"/>
</dbReference>
<dbReference type="EC" id="6.3.5.-" evidence="2 3"/>
<dbReference type="EMBL" id="LWDQ01000001">
    <property type="protein sequence ID" value="OMH61338.1"/>
    <property type="molecule type" value="Genomic_DNA"/>
</dbReference>
<reference evidence="4 8" key="3">
    <citation type="submission" date="2016-04" db="EMBL/GenBank/DDBJ databases">
        <authorList>
            <person name="Bigi M."/>
            <person name="Bigi F."/>
            <person name="Soria M.A."/>
        </authorList>
    </citation>
    <scope>NUCLEOTIDE SEQUENCE [LARGE SCALE GENOMIC DNA]</scope>
    <source>
        <strain evidence="4 8">6548</strain>
    </source>
</reference>
<organism evidence="4 8">
    <name type="scientific">Mycobacterium tuberculosis</name>
    <dbReference type="NCBI Taxonomy" id="1773"/>
    <lineage>
        <taxon>Bacteria</taxon>
        <taxon>Bacillati</taxon>
        <taxon>Actinomycetota</taxon>
        <taxon>Actinomycetes</taxon>
        <taxon>Mycobacteriales</taxon>
        <taxon>Mycobacteriaceae</taxon>
        <taxon>Mycobacterium</taxon>
        <taxon>Mycobacterium tuberculosis complex</taxon>
    </lineage>
</organism>
<keyword evidence="4" id="KW-0436">Ligase</keyword>
<dbReference type="Proteomes" id="UP000050139">
    <property type="component" value="Unassembled WGS sequence"/>
</dbReference>
<evidence type="ECO:0000313" key="4">
    <source>
        <dbReference type="EMBL" id="OMH61338.1"/>
    </source>
</evidence>
<evidence type="ECO:0000313" key="8">
    <source>
        <dbReference type="Proteomes" id="UP000189452"/>
    </source>
</evidence>
<name>A0A0E8B8M0_MYCTX</name>
<dbReference type="Pfam" id="PF01425">
    <property type="entry name" value="Amidase"/>
    <property type="match status" value="1"/>
</dbReference>
<evidence type="ECO:0000313" key="3">
    <source>
        <dbReference type="EMBL" id="CLW90647.1"/>
    </source>
</evidence>
<dbReference type="InterPro" id="IPR036928">
    <property type="entry name" value="AS_sf"/>
</dbReference>
<evidence type="ECO:0000313" key="9">
    <source>
        <dbReference type="Proteomes" id="UP000300237"/>
    </source>
</evidence>